<keyword evidence="1" id="KW-0732">Signal</keyword>
<feature type="signal peptide" evidence="1">
    <location>
        <begin position="1"/>
        <end position="19"/>
    </location>
</feature>
<evidence type="ECO:0000256" key="1">
    <source>
        <dbReference type="SAM" id="SignalP"/>
    </source>
</evidence>
<sequence length="139" mass="14755">MSGILYILFPCVAYACVATQSSTATPSLRNCPSCDVSTLSGSTFTPTTSDTPGTAYFLRGVDPTNWCDTAQVNCLSADGATVTVRIDIVIDGTSTQISSGCSEVHSIANLLQCNSNNQWTYNDRTDFTVQCHSLTTSTC</sequence>
<name>A0A9P1IIR3_9PELO</name>
<gene>
    <name evidence="2" type="ORF">CAMP_LOCUS8275</name>
</gene>
<proteinExistence type="predicted"/>
<accession>A0A9P1IIR3</accession>
<dbReference type="OrthoDB" id="5778740at2759"/>
<dbReference type="EMBL" id="CANHGI010000003">
    <property type="protein sequence ID" value="CAI5445638.1"/>
    <property type="molecule type" value="Genomic_DNA"/>
</dbReference>
<evidence type="ECO:0000313" key="2">
    <source>
        <dbReference type="EMBL" id="CAI5445638.1"/>
    </source>
</evidence>
<reference evidence="2" key="1">
    <citation type="submission" date="2022-11" db="EMBL/GenBank/DDBJ databases">
        <authorList>
            <person name="Kikuchi T."/>
        </authorList>
    </citation>
    <scope>NUCLEOTIDE SEQUENCE</scope>
    <source>
        <strain evidence="2">PS1010</strain>
    </source>
</reference>
<organism evidence="2 3">
    <name type="scientific">Caenorhabditis angaria</name>
    <dbReference type="NCBI Taxonomy" id="860376"/>
    <lineage>
        <taxon>Eukaryota</taxon>
        <taxon>Metazoa</taxon>
        <taxon>Ecdysozoa</taxon>
        <taxon>Nematoda</taxon>
        <taxon>Chromadorea</taxon>
        <taxon>Rhabditida</taxon>
        <taxon>Rhabditina</taxon>
        <taxon>Rhabditomorpha</taxon>
        <taxon>Rhabditoidea</taxon>
        <taxon>Rhabditidae</taxon>
        <taxon>Peloderinae</taxon>
        <taxon>Caenorhabditis</taxon>
    </lineage>
</organism>
<protein>
    <recommendedName>
        <fullName evidence="4">C6 domain-containing protein</fullName>
    </recommendedName>
</protein>
<comment type="caution">
    <text evidence="2">The sequence shown here is derived from an EMBL/GenBank/DDBJ whole genome shotgun (WGS) entry which is preliminary data.</text>
</comment>
<evidence type="ECO:0000313" key="3">
    <source>
        <dbReference type="Proteomes" id="UP001152747"/>
    </source>
</evidence>
<evidence type="ECO:0008006" key="4">
    <source>
        <dbReference type="Google" id="ProtNLM"/>
    </source>
</evidence>
<keyword evidence="3" id="KW-1185">Reference proteome</keyword>
<dbReference type="AlphaFoldDB" id="A0A9P1IIR3"/>
<feature type="chain" id="PRO_5040365220" description="C6 domain-containing protein" evidence="1">
    <location>
        <begin position="20"/>
        <end position="139"/>
    </location>
</feature>
<dbReference type="Proteomes" id="UP001152747">
    <property type="component" value="Unassembled WGS sequence"/>
</dbReference>